<dbReference type="GO" id="GO:0005634">
    <property type="term" value="C:nucleus"/>
    <property type="evidence" value="ECO:0007669"/>
    <property type="project" value="TreeGrafter"/>
</dbReference>
<dbReference type="OrthoDB" id="9995526at2759"/>
<dbReference type="Proteomes" id="UP000707451">
    <property type="component" value="Unassembled WGS sequence"/>
</dbReference>
<feature type="region of interest" description="Disordered" evidence="6">
    <location>
        <begin position="277"/>
        <end position="311"/>
    </location>
</feature>
<feature type="domain" description="Pseudouridine synthase II N-terminal" evidence="7">
    <location>
        <begin position="542"/>
        <end position="673"/>
    </location>
</feature>
<feature type="region of interest" description="Disordered" evidence="6">
    <location>
        <begin position="183"/>
        <end position="222"/>
    </location>
</feature>
<evidence type="ECO:0000256" key="6">
    <source>
        <dbReference type="SAM" id="MobiDB-lite"/>
    </source>
</evidence>
<feature type="compositionally biased region" description="Low complexity" evidence="6">
    <location>
        <begin position="120"/>
        <end position="140"/>
    </location>
</feature>
<evidence type="ECO:0000313" key="9">
    <source>
        <dbReference type="Proteomes" id="UP000707451"/>
    </source>
</evidence>
<sequence>MIYFTQHWQQQQQRQQLPLDGCFGTATACQLNGNESSDSSCNPSDSSSNYNSRTSSNNTSFSFDDDNCTQQRQQQEGLEHLWVVDGMYFTPSDSHSRARSAVESTTATNRGKDRRPLPSFPTSSSPTPVASTSTASALALSPPPSPTIPARPPLIRIESQELLPTRRPEVWFRRSSSSNSLCSLASRRSNISRRDPQQHQQQYQQPPEQQQEQQQLQQQLLQQHHQQTAKTVHWASHSEVFFIETVEDLIDMGYFDDYDCEMGWDYRDESLDDDFSVTMDSEEDDDLGSDFDAMSERDEAEEDLESPSEDERFEYMYRRSMIERAPSFDDDDSEGEEDMEVESSVAEDELIYRMASDQLSEQYDGVSGIIQRFQALENQNQSNGFTRFSSSSGMSSGMISPPASPSSLYPPPRRSSLTYQSIVVSKSDCGRSSSPTSSLGYLPSPSCSAPTSPNLAPAISSPIASSALKGKDGPPKSDSAQALDEVAERSRKGLFAVNKPTGITSTTILDHLQHVCKRNQSHPLVKGVLEVDGSKRAQKRGLVKIGHGGTLDPLARGIVVVGMGIGCKKLHNMSGSSKVYIAEARLGYSSTTLDSTGSLVDQKPTDHITKERLLDALQAFKGEISQTPPLYSALNMDGKRLYDYAREGIPLPREIPSRKVQIHGLDLLSYPDEVTVPDPCLQAFGFQLDTDSSDASVSDSSVVNSCDNVTLSGDEDDKSTAGSNDDLKDGIQEEQKTFRPKKFSDPTLTDPNHIPIPPPTIGDKSLYFHIRVHCSSGTYIRTLIADIASHLGTVGLMTDLLRVEQSGYRLGGPATLEMRECEDLERVEDAIQAGNRIWDERTRQHHQE</sequence>
<feature type="compositionally biased region" description="Pro residues" evidence="6">
    <location>
        <begin position="402"/>
        <end position="413"/>
    </location>
</feature>
<feature type="region of interest" description="Disordered" evidence="6">
    <location>
        <begin position="384"/>
        <end position="414"/>
    </location>
</feature>
<comment type="similarity">
    <text evidence="2">Belongs to the pseudouridine synthase TruB family.</text>
</comment>
<evidence type="ECO:0000313" key="8">
    <source>
        <dbReference type="EMBL" id="KAG9068349.1"/>
    </source>
</evidence>
<feature type="compositionally biased region" description="Pro residues" evidence="6">
    <location>
        <begin position="141"/>
        <end position="152"/>
    </location>
</feature>
<feature type="region of interest" description="Disordered" evidence="6">
    <location>
        <begin position="92"/>
        <end position="153"/>
    </location>
</feature>
<dbReference type="GO" id="GO:0003723">
    <property type="term" value="F:RNA binding"/>
    <property type="evidence" value="ECO:0007669"/>
    <property type="project" value="InterPro"/>
</dbReference>
<feature type="region of interest" description="Disordered" evidence="6">
    <location>
        <begin position="708"/>
        <end position="757"/>
    </location>
</feature>
<dbReference type="InterPro" id="IPR002501">
    <property type="entry name" value="PsdUridine_synth_N"/>
</dbReference>
<dbReference type="AlphaFoldDB" id="A0A9P8BTL2"/>
<dbReference type="Gene3D" id="3.30.2350.10">
    <property type="entry name" value="Pseudouridine synthase"/>
    <property type="match status" value="1"/>
</dbReference>
<evidence type="ECO:0000256" key="4">
    <source>
        <dbReference type="ARBA" id="ARBA00022694"/>
    </source>
</evidence>
<feature type="compositionally biased region" description="Acidic residues" evidence="6">
    <location>
        <begin position="298"/>
        <end position="308"/>
    </location>
</feature>
<feature type="region of interest" description="Disordered" evidence="6">
    <location>
        <begin position="33"/>
        <end position="72"/>
    </location>
</feature>
<evidence type="ECO:0000256" key="1">
    <source>
        <dbReference type="ARBA" id="ARBA00001166"/>
    </source>
</evidence>
<gene>
    <name evidence="8" type="ORF">KI688_010617</name>
</gene>
<protein>
    <recommendedName>
        <fullName evidence="3">tRNA pseudouridine(55) synthase</fullName>
        <ecNumber evidence="3">5.4.99.25</ecNumber>
    </recommendedName>
</protein>
<dbReference type="GO" id="GO:1990481">
    <property type="term" value="P:mRNA pseudouridine synthesis"/>
    <property type="evidence" value="ECO:0007669"/>
    <property type="project" value="TreeGrafter"/>
</dbReference>
<name>A0A9P8BTL2_9FUNG</name>
<dbReference type="SUPFAM" id="SSF55120">
    <property type="entry name" value="Pseudouridine synthase"/>
    <property type="match status" value="1"/>
</dbReference>
<keyword evidence="5" id="KW-0413">Isomerase</keyword>
<dbReference type="EC" id="5.4.99.25" evidence="3"/>
<evidence type="ECO:0000256" key="5">
    <source>
        <dbReference type="ARBA" id="ARBA00023235"/>
    </source>
</evidence>
<reference evidence="8" key="1">
    <citation type="submission" date="2021-06" db="EMBL/GenBank/DDBJ databases">
        <title>Genome Sequence of Mortierella hyaline Strain SCG-10, a Cold-Adapted, Nitrate-Reducing Fungus Isolated from Soil in Minnesota, USA.</title>
        <authorList>
            <person name="Aldossari N."/>
        </authorList>
    </citation>
    <scope>NUCLEOTIDE SEQUENCE</scope>
    <source>
        <strain evidence="8">SCG-10</strain>
    </source>
</reference>
<feature type="compositionally biased region" description="Low complexity" evidence="6">
    <location>
        <begin position="389"/>
        <end position="401"/>
    </location>
</feature>
<evidence type="ECO:0000259" key="7">
    <source>
        <dbReference type="Pfam" id="PF01509"/>
    </source>
</evidence>
<evidence type="ECO:0000256" key="2">
    <source>
        <dbReference type="ARBA" id="ARBA00008999"/>
    </source>
</evidence>
<evidence type="ECO:0000256" key="3">
    <source>
        <dbReference type="ARBA" id="ARBA00012787"/>
    </source>
</evidence>
<feature type="compositionally biased region" description="Low complexity" evidence="6">
    <location>
        <begin position="34"/>
        <end position="62"/>
    </location>
</feature>
<dbReference type="Pfam" id="PF01509">
    <property type="entry name" value="TruB_N"/>
    <property type="match status" value="1"/>
</dbReference>
<dbReference type="InterPro" id="IPR014780">
    <property type="entry name" value="tRNA_psdUridine_synth_TruB"/>
</dbReference>
<feature type="compositionally biased region" description="Acidic residues" evidence="6">
    <location>
        <begin position="277"/>
        <end position="289"/>
    </location>
</feature>
<dbReference type="InterPro" id="IPR020103">
    <property type="entry name" value="PsdUridine_synth_cat_dom_sf"/>
</dbReference>
<feature type="region of interest" description="Disordered" evidence="6">
    <location>
        <begin position="324"/>
        <end position="345"/>
    </location>
</feature>
<keyword evidence="4" id="KW-0819">tRNA processing</keyword>
<dbReference type="PANTHER" id="PTHR13767:SF2">
    <property type="entry name" value="PSEUDOURIDYLATE SYNTHASE TRUB1"/>
    <property type="match status" value="1"/>
</dbReference>
<feature type="region of interest" description="Disordered" evidence="6">
    <location>
        <begin position="428"/>
        <end position="453"/>
    </location>
</feature>
<dbReference type="GO" id="GO:0006400">
    <property type="term" value="P:tRNA modification"/>
    <property type="evidence" value="ECO:0007669"/>
    <property type="project" value="TreeGrafter"/>
</dbReference>
<comment type="caution">
    <text evidence="8">The sequence shown here is derived from an EMBL/GenBank/DDBJ whole genome shotgun (WGS) entry which is preliminary data.</text>
</comment>
<organism evidence="8 9">
    <name type="scientific">Linnemannia hyalina</name>
    <dbReference type="NCBI Taxonomy" id="64524"/>
    <lineage>
        <taxon>Eukaryota</taxon>
        <taxon>Fungi</taxon>
        <taxon>Fungi incertae sedis</taxon>
        <taxon>Mucoromycota</taxon>
        <taxon>Mortierellomycotina</taxon>
        <taxon>Mortierellomycetes</taxon>
        <taxon>Mortierellales</taxon>
        <taxon>Mortierellaceae</taxon>
        <taxon>Linnemannia</taxon>
    </lineage>
</organism>
<dbReference type="EMBL" id="JAHRHY010000006">
    <property type="protein sequence ID" value="KAG9068349.1"/>
    <property type="molecule type" value="Genomic_DNA"/>
</dbReference>
<dbReference type="HAMAP" id="MF_01080">
    <property type="entry name" value="TruB_bact"/>
    <property type="match status" value="1"/>
</dbReference>
<keyword evidence="9" id="KW-1185">Reference proteome</keyword>
<feature type="compositionally biased region" description="Low complexity" evidence="6">
    <location>
        <begin position="198"/>
        <end position="222"/>
    </location>
</feature>
<feature type="compositionally biased region" description="Acidic residues" evidence="6">
    <location>
        <begin position="328"/>
        <end position="345"/>
    </location>
</feature>
<proteinExistence type="inferred from homology"/>
<comment type="catalytic activity">
    <reaction evidence="1">
        <text>a uridine in mRNA = a pseudouridine in mRNA</text>
        <dbReference type="Rhea" id="RHEA:56644"/>
        <dbReference type="Rhea" id="RHEA-COMP:14658"/>
        <dbReference type="Rhea" id="RHEA-COMP:14659"/>
        <dbReference type="ChEBI" id="CHEBI:65314"/>
        <dbReference type="ChEBI" id="CHEBI:65315"/>
    </reaction>
</comment>
<dbReference type="PANTHER" id="PTHR13767">
    <property type="entry name" value="TRNA-PSEUDOURIDINE SYNTHASE"/>
    <property type="match status" value="1"/>
</dbReference>
<dbReference type="GO" id="GO:0160148">
    <property type="term" value="F:tRNA pseudouridine(55) synthase activity"/>
    <property type="evidence" value="ECO:0007669"/>
    <property type="project" value="UniProtKB-EC"/>
</dbReference>
<accession>A0A9P8BTL2</accession>
<feature type="compositionally biased region" description="Basic and acidic residues" evidence="6">
    <location>
        <begin position="725"/>
        <end position="737"/>
    </location>
</feature>